<dbReference type="InterPro" id="IPR002656">
    <property type="entry name" value="Acyl_transf_3_dom"/>
</dbReference>
<feature type="non-terminal residue" evidence="4">
    <location>
        <position position="723"/>
    </location>
</feature>
<reference evidence="4" key="1">
    <citation type="journal article" date="2023" name="PLoS Negl. Trop. Dis.">
        <title>A genome sequence for Biomphalaria pfeifferi, the major vector snail for the human-infecting parasite Schistosoma mansoni.</title>
        <authorList>
            <person name="Bu L."/>
            <person name="Lu L."/>
            <person name="Laidemitt M.R."/>
            <person name="Zhang S.M."/>
            <person name="Mutuku M."/>
            <person name="Mkoji G."/>
            <person name="Steinauer M."/>
            <person name="Loker E.S."/>
        </authorList>
    </citation>
    <scope>NUCLEOTIDE SEQUENCE</scope>
    <source>
        <strain evidence="4">KasaAsao</strain>
    </source>
</reference>
<evidence type="ECO:0000259" key="2">
    <source>
        <dbReference type="Pfam" id="PF01757"/>
    </source>
</evidence>
<dbReference type="GO" id="GO:0016747">
    <property type="term" value="F:acyltransferase activity, transferring groups other than amino-acyl groups"/>
    <property type="evidence" value="ECO:0007669"/>
    <property type="project" value="InterPro"/>
</dbReference>
<feature type="transmembrane region" description="Helical" evidence="1">
    <location>
        <begin position="674"/>
        <end position="697"/>
    </location>
</feature>
<feature type="transmembrane region" description="Helical" evidence="1">
    <location>
        <begin position="533"/>
        <end position="551"/>
    </location>
</feature>
<feature type="transmembrane region" description="Helical" evidence="1">
    <location>
        <begin position="22"/>
        <end position="43"/>
    </location>
</feature>
<evidence type="ECO:0000313" key="5">
    <source>
        <dbReference type="Proteomes" id="UP001233172"/>
    </source>
</evidence>
<comment type="caution">
    <text evidence="4">The sequence shown here is derived from an EMBL/GenBank/DDBJ whole genome shotgun (WGS) entry which is preliminary data.</text>
</comment>
<evidence type="ECO:0000313" key="4">
    <source>
        <dbReference type="EMBL" id="KAK0054468.1"/>
    </source>
</evidence>
<reference evidence="4" key="2">
    <citation type="submission" date="2023-04" db="EMBL/GenBank/DDBJ databases">
        <authorList>
            <person name="Bu L."/>
            <person name="Lu L."/>
            <person name="Laidemitt M.R."/>
            <person name="Zhang S.M."/>
            <person name="Mutuku M."/>
            <person name="Mkoji G."/>
            <person name="Steinauer M."/>
            <person name="Loker E.S."/>
        </authorList>
    </citation>
    <scope>NUCLEOTIDE SEQUENCE</scope>
    <source>
        <strain evidence="4">KasaAsao</strain>
        <tissue evidence="4">Whole Snail</tissue>
    </source>
</reference>
<proteinExistence type="predicted"/>
<evidence type="ECO:0000259" key="3">
    <source>
        <dbReference type="Pfam" id="PF20146"/>
    </source>
</evidence>
<feature type="transmembrane region" description="Helical" evidence="1">
    <location>
        <begin position="495"/>
        <end position="513"/>
    </location>
</feature>
<dbReference type="InterPro" id="IPR006621">
    <property type="entry name" value="Nose-resist-to-fluoxetine_N"/>
</dbReference>
<feature type="domain" description="Acyltransferase 3" evidence="2">
    <location>
        <begin position="317"/>
        <end position="697"/>
    </location>
</feature>
<dbReference type="Proteomes" id="UP001233172">
    <property type="component" value="Unassembled WGS sequence"/>
</dbReference>
<keyword evidence="1" id="KW-1133">Transmembrane helix</keyword>
<feature type="transmembrane region" description="Helical" evidence="1">
    <location>
        <begin position="229"/>
        <end position="254"/>
    </location>
</feature>
<keyword evidence="1" id="KW-0472">Membrane</keyword>
<feature type="transmembrane region" description="Helical" evidence="1">
    <location>
        <begin position="643"/>
        <end position="662"/>
    </location>
</feature>
<gene>
    <name evidence="4" type="ORF">Bpfe_016044</name>
</gene>
<evidence type="ECO:0000256" key="1">
    <source>
        <dbReference type="SAM" id="Phobius"/>
    </source>
</evidence>
<keyword evidence="1" id="KW-0812">Transmembrane</keyword>
<dbReference type="Pfam" id="PF01757">
    <property type="entry name" value="Acyl_transf_3"/>
    <property type="match status" value="1"/>
</dbReference>
<dbReference type="AlphaFoldDB" id="A0AAD8F8F5"/>
<dbReference type="PANTHER" id="PTHR11161:SF0">
    <property type="entry name" value="O-ACYLTRANSFERASE LIKE PROTEIN"/>
    <property type="match status" value="1"/>
</dbReference>
<dbReference type="Pfam" id="PF20146">
    <property type="entry name" value="NRF"/>
    <property type="match status" value="1"/>
</dbReference>
<dbReference type="InterPro" id="IPR052728">
    <property type="entry name" value="O2_lipid_transport_reg"/>
</dbReference>
<accession>A0AAD8F8F5</accession>
<feature type="transmembrane region" description="Helical" evidence="1">
    <location>
        <begin position="470"/>
        <end position="488"/>
    </location>
</feature>
<feature type="domain" description="Nose resistant-to-fluoxetine protein N-terminal" evidence="3">
    <location>
        <begin position="104"/>
        <end position="199"/>
    </location>
</feature>
<name>A0AAD8F8F5_BIOPF</name>
<feature type="transmembrane region" description="Helical" evidence="1">
    <location>
        <begin position="611"/>
        <end position="631"/>
    </location>
</feature>
<protein>
    <submittedName>
        <fullName evidence="4">Nose resistant to fluoxetine protein 6</fullName>
    </submittedName>
</protein>
<feature type="transmembrane region" description="Helical" evidence="1">
    <location>
        <begin position="353"/>
        <end position="381"/>
    </location>
</feature>
<dbReference type="PANTHER" id="PTHR11161">
    <property type="entry name" value="O-ACYLTRANSFERASE"/>
    <property type="match status" value="1"/>
</dbReference>
<feature type="transmembrane region" description="Helical" evidence="1">
    <location>
        <begin position="563"/>
        <end position="581"/>
    </location>
</feature>
<feature type="transmembrane region" description="Helical" evidence="1">
    <location>
        <begin position="402"/>
        <end position="420"/>
    </location>
</feature>
<organism evidence="4 5">
    <name type="scientific">Biomphalaria pfeifferi</name>
    <name type="common">Bloodfluke planorb</name>
    <name type="synonym">Freshwater snail</name>
    <dbReference type="NCBI Taxonomy" id="112525"/>
    <lineage>
        <taxon>Eukaryota</taxon>
        <taxon>Metazoa</taxon>
        <taxon>Spiralia</taxon>
        <taxon>Lophotrochozoa</taxon>
        <taxon>Mollusca</taxon>
        <taxon>Gastropoda</taxon>
        <taxon>Heterobranchia</taxon>
        <taxon>Euthyneura</taxon>
        <taxon>Panpulmonata</taxon>
        <taxon>Hygrophila</taxon>
        <taxon>Lymnaeoidea</taxon>
        <taxon>Planorbidae</taxon>
        <taxon>Biomphalaria</taxon>
    </lineage>
</organism>
<keyword evidence="5" id="KW-1185">Reference proteome</keyword>
<dbReference type="EMBL" id="JASAOG010000077">
    <property type="protein sequence ID" value="KAK0054468.1"/>
    <property type="molecule type" value="Genomic_DNA"/>
</dbReference>
<sequence length="723" mass="82623">LTVTHFVGALSRNKAETMLTTSWYLCLVYLSALFVTAQCLTTLEWEVRAPRNMSENEQNNNKHNLSEVARWENIDPASRDATIRTLNAASSQVYSLKYTVSDMCGRHLRDIAEGLSKAELWALAFLDSIGILDRNSGLDSLQGLGSSDLCESIGSELLSESLISSRYIELIFIIYNMRLQIDWYVCLPKACGQKDLENISNSFIDYVDLKGYAVSYVSFNQIPLQDNSYVTAIVVISLLVCLCIAGTVTEYFALQDTEDDEPTELVTMNEKESKISLFGLIDHNSAKERVHKVLMSFSVRKSLSTVLKTDSSDGDIKCLNGLRVLSMMWVVFGHTSNFIPRGRKEKEEYNFEFIFYLFCNAPFAVDSFFLLSGCLVSYIFITKIKGIGYLTASHMIQYYSHRYLRLTPLFALAILIHTGLSPYLGNGPMAHFVEQTNCHHYWWRNLLYISNLYSYNELCVSWTWYMPNDMQFYAIAPLFTIPIVYGFVRLGLLTAGLMVACHFVSTIYTIYHGDFLTREDARENYLTHIYIKPWTRIGPYAIGLVLGFLMTVLNSDFKMSKKALFTGWLLTSAFVVPMFFYQDGGHTRNLTIITDLNQSGVRLLEIVKSPLWGLFVAWLIFSCHYGYGGVVNKFLSWNAWIPLSRLTYGAYLFHLMITLYLNQSQAYEVYFNKLYAIFRTTTVIVMAYFVSLVVSVLSEMPIRNLITPQSSKDSRLKKMYKRA</sequence>